<evidence type="ECO:0000256" key="1">
    <source>
        <dbReference type="ARBA" id="ARBA00004323"/>
    </source>
</evidence>
<dbReference type="PANTHER" id="PTHR12270">
    <property type="entry name" value="GLYCOSYLTRANSFERASE-RELATED"/>
    <property type="match status" value="1"/>
</dbReference>
<keyword evidence="5" id="KW-0735">Signal-anchor</keyword>
<comment type="subcellular location">
    <subcellularLocation>
        <location evidence="1">Golgi apparatus membrane</location>
        <topology evidence="1">Single-pass type II membrane protein</topology>
    </subcellularLocation>
</comment>
<evidence type="ECO:0000256" key="4">
    <source>
        <dbReference type="ARBA" id="ARBA00022692"/>
    </source>
</evidence>
<keyword evidence="8" id="KW-0472">Membrane</keyword>
<dbReference type="PANTHER" id="PTHR12270:SF25">
    <property type="entry name" value="GLYCOSYLTRANSFERASE-LIKE PROTEIN LARGE"/>
    <property type="match status" value="1"/>
</dbReference>
<dbReference type="GO" id="GO:0015020">
    <property type="term" value="F:glucuronosyltransferase activity"/>
    <property type="evidence" value="ECO:0007669"/>
    <property type="project" value="TreeGrafter"/>
</dbReference>
<keyword evidence="9" id="KW-0325">Glycoprotein</keyword>
<protein>
    <submittedName>
        <fullName evidence="11">Glycosyltransferase-like protein LARGE1</fullName>
    </submittedName>
</protein>
<evidence type="ECO:0000256" key="7">
    <source>
        <dbReference type="ARBA" id="ARBA00023034"/>
    </source>
</evidence>
<dbReference type="WBParaSite" id="SMUV_0000678301-mRNA-1">
    <property type="protein sequence ID" value="SMUV_0000678301-mRNA-1"/>
    <property type="gene ID" value="SMUV_0000678301"/>
</dbReference>
<keyword evidence="2" id="KW-0328">Glycosyltransferase</keyword>
<evidence type="ECO:0000256" key="3">
    <source>
        <dbReference type="ARBA" id="ARBA00022679"/>
    </source>
</evidence>
<evidence type="ECO:0000256" key="6">
    <source>
        <dbReference type="ARBA" id="ARBA00022989"/>
    </source>
</evidence>
<dbReference type="InterPro" id="IPR002495">
    <property type="entry name" value="Glyco_trans_8"/>
</dbReference>
<keyword evidence="10" id="KW-1185">Reference proteome</keyword>
<evidence type="ECO:0000313" key="11">
    <source>
        <dbReference type="WBParaSite" id="SMUV_0000678301-mRNA-1"/>
    </source>
</evidence>
<keyword evidence="7" id="KW-0333">Golgi apparatus</keyword>
<dbReference type="InterPro" id="IPR051292">
    <property type="entry name" value="Xyl/GlcA_transferase"/>
</dbReference>
<dbReference type="GO" id="GO:0035269">
    <property type="term" value="P:protein O-linked glycosylation via mannose"/>
    <property type="evidence" value="ECO:0007669"/>
    <property type="project" value="TreeGrafter"/>
</dbReference>
<dbReference type="GO" id="GO:0000139">
    <property type="term" value="C:Golgi membrane"/>
    <property type="evidence" value="ECO:0007669"/>
    <property type="project" value="UniProtKB-SubCell"/>
</dbReference>
<proteinExistence type="predicted"/>
<accession>A0A0N5AQ35</accession>
<dbReference type="Gene3D" id="3.90.550.10">
    <property type="entry name" value="Spore Coat Polysaccharide Biosynthesis Protein SpsA, Chain A"/>
    <property type="match status" value="2"/>
</dbReference>
<dbReference type="InterPro" id="IPR029044">
    <property type="entry name" value="Nucleotide-diphossugar_trans"/>
</dbReference>
<evidence type="ECO:0000313" key="10">
    <source>
        <dbReference type="Proteomes" id="UP000046393"/>
    </source>
</evidence>
<reference evidence="11" key="1">
    <citation type="submission" date="2017-02" db="UniProtKB">
        <authorList>
            <consortium name="WormBaseParasite"/>
        </authorList>
    </citation>
    <scope>IDENTIFICATION</scope>
</reference>
<dbReference type="Proteomes" id="UP000046393">
    <property type="component" value="Unplaced"/>
</dbReference>
<dbReference type="AlphaFoldDB" id="A0A0N5AQ35"/>
<dbReference type="Pfam" id="PF13896">
    <property type="entry name" value="Glyco_transf_49"/>
    <property type="match status" value="1"/>
</dbReference>
<dbReference type="SUPFAM" id="SSF53448">
    <property type="entry name" value="Nucleotide-diphospho-sugar transferases"/>
    <property type="match status" value="2"/>
</dbReference>
<organism evidence="10 11">
    <name type="scientific">Syphacia muris</name>
    <dbReference type="NCBI Taxonomy" id="451379"/>
    <lineage>
        <taxon>Eukaryota</taxon>
        <taxon>Metazoa</taxon>
        <taxon>Ecdysozoa</taxon>
        <taxon>Nematoda</taxon>
        <taxon>Chromadorea</taxon>
        <taxon>Rhabditida</taxon>
        <taxon>Spirurina</taxon>
        <taxon>Oxyuridomorpha</taxon>
        <taxon>Oxyuroidea</taxon>
        <taxon>Oxyuridae</taxon>
        <taxon>Syphacia</taxon>
    </lineage>
</organism>
<keyword evidence="6" id="KW-1133">Transmembrane helix</keyword>
<evidence type="ECO:0000256" key="8">
    <source>
        <dbReference type="ARBA" id="ARBA00023136"/>
    </source>
</evidence>
<sequence length="591" mass="69226">MVKSILYSRQNPLNFHFVVNDISRRILTTLFQTWKLPLVEVNFYNSSEVTSLIDWIPNHHYSGIYGLMKITFTELLPKTVDRLLVLDTDVMLVSNVEGLWSFWEGLSEQNLFGLVENLSDWYISDDDTHPIKWPALGRGFNTGVMLMNLKRLREIGWRDIWLRVTKKNLKKFNSTYLADQDIINAVIQEMPYTVFKLPCEWNFQMGFESKKQLCPVSVSDLKAVHWNSPQKTLLQSRYAAFFNRYYKMFLSMDGNLFRAQRLRCNVQRSIQNLHYVYEYDDDDDGCSEFRHARNIVYRTQLYIRPYTYTPKSGDITLVTQFSMDRFVFFETLLKNWPGPISAAIYCTDLELSQLLQHFPVSDAYSNRTNVALHAVFKEGIHFPVNYLRNVALNNTDTDYVFLMDADFLPMLNSYEAMSSIIQQTNYPSKTAFVVPAFELKIFDAGVTFPKDKHELLSMLDAGQVNVFRQDVWSSGHLATDYNRWRNADQPYSVSWQTDYEPYVIVDRRQVPPYDQRFVGFGWNKVSHIMLLDALGFNFTVLPNAFIIHRPHAPSFEIIKYRSSPIYRKCLKMLKGEFVRDLVRSKLKLSES</sequence>
<evidence type="ECO:0000256" key="5">
    <source>
        <dbReference type="ARBA" id="ARBA00022968"/>
    </source>
</evidence>
<dbReference type="GO" id="GO:0042285">
    <property type="term" value="F:xylosyltransferase activity"/>
    <property type="evidence" value="ECO:0007669"/>
    <property type="project" value="UniProtKB-ARBA"/>
</dbReference>
<dbReference type="Pfam" id="PF01501">
    <property type="entry name" value="Glyco_transf_8"/>
    <property type="match status" value="1"/>
</dbReference>
<dbReference type="STRING" id="451379.A0A0N5AQ35"/>
<evidence type="ECO:0000256" key="9">
    <source>
        <dbReference type="ARBA" id="ARBA00023180"/>
    </source>
</evidence>
<keyword evidence="4" id="KW-0812">Transmembrane</keyword>
<dbReference type="FunFam" id="3.90.550.10:FF:000229">
    <property type="entry name" value="Glycosyltransferase-like protein LARGE"/>
    <property type="match status" value="1"/>
</dbReference>
<evidence type="ECO:0000256" key="2">
    <source>
        <dbReference type="ARBA" id="ARBA00022676"/>
    </source>
</evidence>
<name>A0A0N5AQ35_9BILA</name>
<dbReference type="FunFam" id="3.90.550.10:FF:000016">
    <property type="entry name" value="LARGE xylosyl- and glucuronyltransferase 2"/>
    <property type="match status" value="1"/>
</dbReference>
<keyword evidence="3" id="KW-0808">Transferase</keyword>